<name>A0A073KC03_9BACI</name>
<accession>A0A073KC03</accession>
<sequence>MFSTKNTFPHSIFKWNIQYAEEMNVVILPSRWEEDVVPAYRGHDPQQIINEQMVNKCDILIGVFGTLLQY</sequence>
<dbReference type="OrthoDB" id="9784936at2"/>
<dbReference type="EMBL" id="JOTN01000005">
    <property type="protein sequence ID" value="KEK19823.1"/>
    <property type="molecule type" value="Genomic_DNA"/>
</dbReference>
<gene>
    <name evidence="1" type="ORF">BAMA_18765</name>
</gene>
<dbReference type="Proteomes" id="UP000027822">
    <property type="component" value="Unassembled WGS sequence"/>
</dbReference>
<keyword evidence="2" id="KW-1185">Reference proteome</keyword>
<organism evidence="1 2">
    <name type="scientific">Bacillus manliponensis</name>
    <dbReference type="NCBI Taxonomy" id="574376"/>
    <lineage>
        <taxon>Bacteria</taxon>
        <taxon>Bacillati</taxon>
        <taxon>Bacillota</taxon>
        <taxon>Bacilli</taxon>
        <taxon>Bacillales</taxon>
        <taxon>Bacillaceae</taxon>
        <taxon>Bacillus</taxon>
        <taxon>Bacillus cereus group</taxon>
    </lineage>
</organism>
<comment type="caution">
    <text evidence="1">The sequence shown here is derived from an EMBL/GenBank/DDBJ whole genome shotgun (WGS) entry which is preliminary data.</text>
</comment>
<proteinExistence type="predicted"/>
<protein>
    <submittedName>
        <fullName evidence="1">Uncharacterized protein</fullName>
    </submittedName>
</protein>
<dbReference type="RefSeq" id="WP_034637919.1">
    <property type="nucleotide sequence ID" value="NZ_CBCSJC010000010.1"/>
</dbReference>
<evidence type="ECO:0000313" key="1">
    <source>
        <dbReference type="EMBL" id="KEK19823.1"/>
    </source>
</evidence>
<evidence type="ECO:0000313" key="2">
    <source>
        <dbReference type="Proteomes" id="UP000027822"/>
    </source>
</evidence>
<dbReference type="AlphaFoldDB" id="A0A073KC03"/>
<reference evidence="1 2" key="1">
    <citation type="submission" date="2014-06" db="EMBL/GenBank/DDBJ databases">
        <title>Draft genome sequence of Bacillus manliponensis JCM 15802 (MCCC 1A00708).</title>
        <authorList>
            <person name="Lai Q."/>
            <person name="Liu Y."/>
            <person name="Shao Z."/>
        </authorList>
    </citation>
    <scope>NUCLEOTIDE SEQUENCE [LARGE SCALE GENOMIC DNA]</scope>
    <source>
        <strain evidence="1 2">JCM 15802</strain>
    </source>
</reference>